<sequence length="98" mass="11323">MLAAASLFLEKSYELPDGQNIITLARTNSAARKCSSSFPFWVWNIIVHMNLPSILSLSVTLKYQQRHWRCWSMPLISELGRQRQADLCEFKTSLVYKS</sequence>
<accession>G3HZS7</accession>
<protein>
    <submittedName>
        <fullName evidence="1">Uncharacterized protein</fullName>
    </submittedName>
</protein>
<name>G3HZS7_CRIGR</name>
<gene>
    <name evidence="1" type="ORF">I79_016591</name>
</gene>
<dbReference type="InParanoid" id="G3HZS7"/>
<evidence type="ECO:0000313" key="2">
    <source>
        <dbReference type="Proteomes" id="UP000001075"/>
    </source>
</evidence>
<organism evidence="1 2">
    <name type="scientific">Cricetulus griseus</name>
    <name type="common">Chinese hamster</name>
    <name type="synonym">Cricetulus barabensis griseus</name>
    <dbReference type="NCBI Taxonomy" id="10029"/>
    <lineage>
        <taxon>Eukaryota</taxon>
        <taxon>Metazoa</taxon>
        <taxon>Chordata</taxon>
        <taxon>Craniata</taxon>
        <taxon>Vertebrata</taxon>
        <taxon>Euteleostomi</taxon>
        <taxon>Mammalia</taxon>
        <taxon>Eutheria</taxon>
        <taxon>Euarchontoglires</taxon>
        <taxon>Glires</taxon>
        <taxon>Rodentia</taxon>
        <taxon>Myomorpha</taxon>
        <taxon>Muroidea</taxon>
        <taxon>Cricetidae</taxon>
        <taxon>Cricetinae</taxon>
        <taxon>Cricetulus</taxon>
    </lineage>
</organism>
<dbReference type="EMBL" id="JH000986">
    <property type="protein sequence ID" value="EGW11343.1"/>
    <property type="molecule type" value="Genomic_DNA"/>
</dbReference>
<reference evidence="2" key="1">
    <citation type="journal article" date="2011" name="Nat. Biotechnol.">
        <title>The genomic sequence of the Chinese hamster ovary (CHO)-K1 cell line.</title>
        <authorList>
            <person name="Xu X."/>
            <person name="Nagarajan H."/>
            <person name="Lewis N.E."/>
            <person name="Pan S."/>
            <person name="Cai Z."/>
            <person name="Liu X."/>
            <person name="Chen W."/>
            <person name="Xie M."/>
            <person name="Wang W."/>
            <person name="Hammond S."/>
            <person name="Andersen M.R."/>
            <person name="Neff N."/>
            <person name="Passarelli B."/>
            <person name="Koh W."/>
            <person name="Fan H.C."/>
            <person name="Wang J."/>
            <person name="Gui Y."/>
            <person name="Lee K.H."/>
            <person name="Betenbaugh M.J."/>
            <person name="Quake S.R."/>
            <person name="Famili I."/>
            <person name="Palsson B.O."/>
            <person name="Wang J."/>
        </authorList>
    </citation>
    <scope>NUCLEOTIDE SEQUENCE [LARGE SCALE GENOMIC DNA]</scope>
    <source>
        <strain evidence="2">CHO K1 cell line</strain>
    </source>
</reference>
<dbReference type="Proteomes" id="UP000001075">
    <property type="component" value="Unassembled WGS sequence"/>
</dbReference>
<dbReference type="AlphaFoldDB" id="G3HZS7"/>
<proteinExistence type="predicted"/>
<evidence type="ECO:0000313" key="1">
    <source>
        <dbReference type="EMBL" id="EGW11343.1"/>
    </source>
</evidence>